<evidence type="ECO:0000313" key="2">
    <source>
        <dbReference type="EMBL" id="KAJ8868728.1"/>
    </source>
</evidence>
<feature type="region of interest" description="Disordered" evidence="1">
    <location>
        <begin position="521"/>
        <end position="546"/>
    </location>
</feature>
<feature type="region of interest" description="Disordered" evidence="1">
    <location>
        <begin position="182"/>
        <end position="222"/>
    </location>
</feature>
<organism evidence="2 3">
    <name type="scientific">Dryococelus australis</name>
    <dbReference type="NCBI Taxonomy" id="614101"/>
    <lineage>
        <taxon>Eukaryota</taxon>
        <taxon>Metazoa</taxon>
        <taxon>Ecdysozoa</taxon>
        <taxon>Arthropoda</taxon>
        <taxon>Hexapoda</taxon>
        <taxon>Insecta</taxon>
        <taxon>Pterygota</taxon>
        <taxon>Neoptera</taxon>
        <taxon>Polyneoptera</taxon>
        <taxon>Phasmatodea</taxon>
        <taxon>Verophasmatodea</taxon>
        <taxon>Anareolatae</taxon>
        <taxon>Phasmatidae</taxon>
        <taxon>Eurycanthinae</taxon>
        <taxon>Dryococelus</taxon>
    </lineage>
</organism>
<keyword evidence="3" id="KW-1185">Reference proteome</keyword>
<evidence type="ECO:0000256" key="1">
    <source>
        <dbReference type="SAM" id="MobiDB-lite"/>
    </source>
</evidence>
<feature type="region of interest" description="Disordered" evidence="1">
    <location>
        <begin position="577"/>
        <end position="600"/>
    </location>
</feature>
<feature type="region of interest" description="Disordered" evidence="1">
    <location>
        <begin position="1"/>
        <end position="94"/>
    </location>
</feature>
<protein>
    <submittedName>
        <fullName evidence="2">Uncharacterized protein</fullName>
    </submittedName>
</protein>
<reference evidence="2 3" key="1">
    <citation type="submission" date="2023-02" db="EMBL/GenBank/DDBJ databases">
        <title>LHISI_Scaffold_Assembly.</title>
        <authorList>
            <person name="Stuart O.P."/>
            <person name="Cleave R."/>
            <person name="Magrath M.J.L."/>
            <person name="Mikheyev A.S."/>
        </authorList>
    </citation>
    <scope>NUCLEOTIDE SEQUENCE [LARGE SCALE GENOMIC DNA]</scope>
    <source>
        <strain evidence="2">Daus_M_001</strain>
        <tissue evidence="2">Leg muscle</tissue>
    </source>
</reference>
<feature type="region of interest" description="Disordered" evidence="1">
    <location>
        <begin position="114"/>
        <end position="157"/>
    </location>
</feature>
<accession>A0ABQ9G8Z6</accession>
<evidence type="ECO:0000313" key="3">
    <source>
        <dbReference type="Proteomes" id="UP001159363"/>
    </source>
</evidence>
<comment type="caution">
    <text evidence="2">The sequence shown here is derived from an EMBL/GenBank/DDBJ whole genome shotgun (WGS) entry which is preliminary data.</text>
</comment>
<gene>
    <name evidence="2" type="ORF">PR048_030267</name>
</gene>
<feature type="compositionally biased region" description="Basic and acidic residues" evidence="1">
    <location>
        <begin position="73"/>
        <end position="94"/>
    </location>
</feature>
<dbReference type="Proteomes" id="UP001159363">
    <property type="component" value="Chromosome 13"/>
</dbReference>
<feature type="compositionally biased region" description="Basic and acidic residues" evidence="1">
    <location>
        <begin position="529"/>
        <end position="538"/>
    </location>
</feature>
<proteinExistence type="predicted"/>
<dbReference type="EMBL" id="JARBHB010000014">
    <property type="protein sequence ID" value="KAJ8868728.1"/>
    <property type="molecule type" value="Genomic_DNA"/>
</dbReference>
<sequence>MQGRGKREYPEKTHRQTVSSSLIPTCDNPGVNPPGIEPGSPWWEASEYGAAPVNKGEGKREISEKTPPTSGITRHDPHMRKSESDPAGNRTREEIRTALNIEVLRADEGVEVSMEQHRNERAGETGDPRENSPTNGIVRHDSHMRKSGVTRPGIEPGSPWWDVSRLTAQPPRLLFFHGVQDNPANMVQQRRNSDGRKREHFEKAPVPQRQGPPRSSCEIPRPKNENWDVTVLGSRPWRLDCSPPTMEDRVQSLAGSLPIFASGNRAGLCRWSASFLGDLSFPPPFHTGAAPCSPQSLSSALKISLLKATQISLLSHYTEHVTSIVEVYVTKITFASLSSPVADLPREALETVLVSGWLLRAAEDSLLVGPPSGTLVSRRLLADDCRTKILFFGTVRLLASHHGEPGSIPGLVTPGFSHVGIVSGDDARRWIFSEISHFPRPCILALLHPHLISPSSILKASSLRAARISQLSSTKLYLADNYLNLSGDLPFPPPLHSGAAPYSLQPPSSAVETSLRSVFEYGTAPGGRGKREIPEQSRRPAASSDTIPLCENLEAIPPGNEPGSPWWEAGPLRQTRLLPTERGGDMAYPRGRGGSINSSP</sequence>
<feature type="compositionally biased region" description="Basic and acidic residues" evidence="1">
    <location>
        <begin position="114"/>
        <end position="130"/>
    </location>
</feature>
<feature type="compositionally biased region" description="Basic and acidic residues" evidence="1">
    <location>
        <begin position="191"/>
        <end position="203"/>
    </location>
</feature>
<feature type="compositionally biased region" description="Basic and acidic residues" evidence="1">
    <location>
        <begin position="1"/>
        <end position="14"/>
    </location>
</feature>
<name>A0ABQ9G8Z6_9NEOP</name>